<dbReference type="Gene3D" id="1.50.10.10">
    <property type="match status" value="1"/>
</dbReference>
<keyword evidence="9" id="KW-0472">Membrane</keyword>
<dbReference type="Pfam" id="PF00759">
    <property type="entry name" value="Glyco_hydro_9"/>
    <property type="match status" value="1"/>
</dbReference>
<dbReference type="EMBL" id="CAEKDK010000005">
    <property type="protein sequence ID" value="CAB4281311.1"/>
    <property type="molecule type" value="Genomic_DNA"/>
</dbReference>
<dbReference type="AlphaFoldDB" id="A0A6J5UZH4"/>
<reference evidence="11 12" key="1">
    <citation type="submission" date="2020-05" db="EMBL/GenBank/DDBJ databases">
        <authorList>
            <person name="Campoy J."/>
            <person name="Schneeberger K."/>
            <person name="Spophaly S."/>
        </authorList>
    </citation>
    <scope>NUCLEOTIDE SEQUENCE [LARGE SCALE GENOMIC DNA]</scope>
    <source>
        <strain evidence="11">PruArmRojPasFocal</strain>
    </source>
</reference>
<keyword evidence="9" id="KW-0812">Transmembrane</keyword>
<evidence type="ECO:0000256" key="5">
    <source>
        <dbReference type="ARBA" id="ARBA00023001"/>
    </source>
</evidence>
<dbReference type="InterPro" id="IPR012341">
    <property type="entry name" value="6hp_glycosidase-like_sf"/>
</dbReference>
<evidence type="ECO:0000259" key="10">
    <source>
        <dbReference type="Pfam" id="PF00759"/>
    </source>
</evidence>
<proteinExistence type="inferred from homology"/>
<gene>
    <name evidence="11" type="ORF">CURHAP_LOCUS34353</name>
</gene>
<dbReference type="PANTHER" id="PTHR22298">
    <property type="entry name" value="ENDO-1,4-BETA-GLUCANASE"/>
    <property type="match status" value="1"/>
</dbReference>
<evidence type="ECO:0000256" key="2">
    <source>
        <dbReference type="ARBA" id="ARBA00007072"/>
    </source>
</evidence>
<keyword evidence="7" id="KW-0326">Glycosidase</keyword>
<keyword evidence="5" id="KW-0136">Cellulose degradation</keyword>
<keyword evidence="9" id="KW-1133">Transmembrane helix</keyword>
<dbReference type="EC" id="3.2.1.4" evidence="3"/>
<protein>
    <recommendedName>
        <fullName evidence="3">cellulase</fullName>
        <ecNumber evidence="3">3.2.1.4</ecNumber>
    </recommendedName>
</protein>
<evidence type="ECO:0000256" key="7">
    <source>
        <dbReference type="ARBA" id="ARBA00023295"/>
    </source>
</evidence>
<keyword evidence="8" id="KW-0624">Polysaccharide degradation</keyword>
<evidence type="ECO:0000313" key="11">
    <source>
        <dbReference type="EMBL" id="CAB4281311.1"/>
    </source>
</evidence>
<evidence type="ECO:0000256" key="1">
    <source>
        <dbReference type="ARBA" id="ARBA00000966"/>
    </source>
</evidence>
<sequence length="684" mass="75921">MPSSLGSYTVSHTSASDLEPVRFVHTSEARRLLPSASRWNSIEIDFNLLPQSTMANDSIPSRYSKSYQYNLVITDKKYFKRCLYISVSTVFLILALLLLLHFLPSKHHHDRPSKNLTLALNQALTFFDAQKSGVYPNNSPVKFRASSGLQDGNSGSKPANLEGGFYDSGNNIKFSFPTAYTVTLLSWSVIEYHDKYADIVELDHVKDIIKWGSDYLLKLFVPPNTTSDTILYSQASLMNNFIGSANSDAKVPNDINCWQRPEDMDYKRTVSFCDNTASDLAGEIVAALSAASLVFKEDNVYSGELVTAAEKLFESAITKLDPARQGTYTKVDACGGEARNFYNSSGHQDELVWGGTWLFFATGDNSYLGYATEEFDYAVGNETSADKGVFYWNNKLTANAVLLTRLQFFRDLGFPYEASLGASSDMTDSLMCSYLSSQKMTPGGLIIQWPNLGAARLEYAATASFLSKLYSDYLDLLRSSGRSCGGFGFSLDMLRENPMKMSYMVGFGDKFPSQVHHRSASIPWDGQYYSCKDGEDRWQFSKDPNPNLLLGAMVAGPDQFDNFIDQRDKQEFTEPSISSNAGLVAALIALHAPPYLPSSKTKGMNLGIDQMGQEHHAKYSFVPQLDQSLWISVVPHIVFGKINLCMSMPCKEPGLTKLSGFMNNIWSSPSWTMMGILAAPRPSL</sequence>
<dbReference type="Proteomes" id="UP000507222">
    <property type="component" value="Unassembled WGS sequence"/>
</dbReference>
<evidence type="ECO:0000256" key="6">
    <source>
        <dbReference type="ARBA" id="ARBA00023277"/>
    </source>
</evidence>
<name>A0A6J5UZH4_PRUAR</name>
<evidence type="ECO:0000256" key="9">
    <source>
        <dbReference type="SAM" id="Phobius"/>
    </source>
</evidence>
<evidence type="ECO:0000256" key="3">
    <source>
        <dbReference type="ARBA" id="ARBA00012601"/>
    </source>
</evidence>
<keyword evidence="6" id="KW-0119">Carbohydrate metabolism</keyword>
<feature type="transmembrane region" description="Helical" evidence="9">
    <location>
        <begin position="82"/>
        <end position="103"/>
    </location>
</feature>
<dbReference type="InterPro" id="IPR001701">
    <property type="entry name" value="Glyco_hydro_9"/>
</dbReference>
<comment type="catalytic activity">
    <reaction evidence="1">
        <text>Endohydrolysis of (1-&gt;4)-beta-D-glucosidic linkages in cellulose, lichenin and cereal beta-D-glucans.</text>
        <dbReference type="EC" id="3.2.1.4"/>
    </reaction>
</comment>
<organism evidence="11 12">
    <name type="scientific">Prunus armeniaca</name>
    <name type="common">Apricot</name>
    <name type="synonym">Armeniaca vulgaris</name>
    <dbReference type="NCBI Taxonomy" id="36596"/>
    <lineage>
        <taxon>Eukaryota</taxon>
        <taxon>Viridiplantae</taxon>
        <taxon>Streptophyta</taxon>
        <taxon>Embryophyta</taxon>
        <taxon>Tracheophyta</taxon>
        <taxon>Spermatophyta</taxon>
        <taxon>Magnoliopsida</taxon>
        <taxon>eudicotyledons</taxon>
        <taxon>Gunneridae</taxon>
        <taxon>Pentapetalae</taxon>
        <taxon>rosids</taxon>
        <taxon>fabids</taxon>
        <taxon>Rosales</taxon>
        <taxon>Rosaceae</taxon>
        <taxon>Amygdaloideae</taxon>
        <taxon>Amygdaleae</taxon>
        <taxon>Prunus</taxon>
    </lineage>
</organism>
<dbReference type="GO" id="GO:0030245">
    <property type="term" value="P:cellulose catabolic process"/>
    <property type="evidence" value="ECO:0007669"/>
    <property type="project" value="UniProtKB-KW"/>
</dbReference>
<evidence type="ECO:0000313" key="12">
    <source>
        <dbReference type="Proteomes" id="UP000507222"/>
    </source>
</evidence>
<dbReference type="GO" id="GO:0008810">
    <property type="term" value="F:cellulase activity"/>
    <property type="evidence" value="ECO:0007669"/>
    <property type="project" value="UniProtKB-EC"/>
</dbReference>
<evidence type="ECO:0000256" key="4">
    <source>
        <dbReference type="ARBA" id="ARBA00022801"/>
    </source>
</evidence>
<comment type="similarity">
    <text evidence="2">Belongs to the glycosyl hydrolase 9 (cellulase E) family.</text>
</comment>
<evidence type="ECO:0000256" key="8">
    <source>
        <dbReference type="ARBA" id="ARBA00023326"/>
    </source>
</evidence>
<dbReference type="InterPro" id="IPR008928">
    <property type="entry name" value="6-hairpin_glycosidase_sf"/>
</dbReference>
<feature type="domain" description="Glycoside hydrolase family 9" evidence="10">
    <location>
        <begin position="119"/>
        <end position="587"/>
    </location>
</feature>
<accession>A0A6J5UZH4</accession>
<keyword evidence="4" id="KW-0378">Hydrolase</keyword>
<dbReference type="SUPFAM" id="SSF48208">
    <property type="entry name" value="Six-hairpin glycosidases"/>
    <property type="match status" value="1"/>
</dbReference>